<dbReference type="EMBL" id="CACVKT020000325">
    <property type="protein sequence ID" value="CAC5358230.1"/>
    <property type="molecule type" value="Genomic_DNA"/>
</dbReference>
<keyword evidence="6" id="KW-1185">Reference proteome</keyword>
<feature type="coiled-coil region" evidence="4">
    <location>
        <begin position="294"/>
        <end position="321"/>
    </location>
</feature>
<dbReference type="Gene3D" id="1.25.40.20">
    <property type="entry name" value="Ankyrin repeat-containing domain"/>
    <property type="match status" value="2"/>
</dbReference>
<evidence type="ECO:0000256" key="4">
    <source>
        <dbReference type="SAM" id="Coils"/>
    </source>
</evidence>
<evidence type="ECO:0000313" key="5">
    <source>
        <dbReference type="EMBL" id="CAC5358230.1"/>
    </source>
</evidence>
<dbReference type="Proteomes" id="UP000507470">
    <property type="component" value="Unassembled WGS sequence"/>
</dbReference>
<dbReference type="PROSITE" id="PS50297">
    <property type="entry name" value="ANK_REP_REGION"/>
    <property type="match status" value="4"/>
</dbReference>
<feature type="repeat" description="ANK" evidence="3">
    <location>
        <begin position="134"/>
        <end position="158"/>
    </location>
</feature>
<dbReference type="PANTHER" id="PTHR24198:SF165">
    <property type="entry name" value="ANKYRIN REPEAT-CONTAINING PROTEIN-RELATED"/>
    <property type="match status" value="1"/>
</dbReference>
<reference evidence="5 6" key="1">
    <citation type="submission" date="2020-06" db="EMBL/GenBank/DDBJ databases">
        <authorList>
            <person name="Li R."/>
            <person name="Bekaert M."/>
        </authorList>
    </citation>
    <scope>NUCLEOTIDE SEQUENCE [LARGE SCALE GENOMIC DNA]</scope>
    <source>
        <strain evidence="6">wild</strain>
    </source>
</reference>
<dbReference type="InterPro" id="IPR036770">
    <property type="entry name" value="Ankyrin_rpt-contain_sf"/>
</dbReference>
<sequence length="490" mass="55354">MEDWNEKLIIAAQTGDIKALKLGLQNDADIDYQGYGRETALMCAARRGHPEVTRLLLDSGCNTDITDVSGYTALMWAAWLGHLEVTQLLLDSRCKIDITKSGWTALMFVALKGHLEVTQLLLDSGCNTDITDKAGQTALHLAALNGYLQITRCLVEQGGISPLVKTPEVALFVRTDFIQAQGNNFEKFAKEDFPQLIHIMGILTDETSLKQIITDTTDANNNGKYTKSKTPILTKNQRKETEQVDPKNTDEIQRLETSVTHKIFQMLDNQNSNFQTLKTEKEQVKLLMKCTNTADELDTLLQASKNEVITLNERLNNKKEEINYLHMSNQQLKYTLTKSIDDLNTALQSSRNETHVSMDKLGKKDEEIEKFSTSNRSLSDKLDNLFEHKLNLKSQLLTLLDPQQASQVKTQDMFTLPKADTSHLEQEYTPKVLMIGTSKTKGIKEDKVTNAVKIHKSIQYTIDEATTYITQYEQPNLVILHILTNDLKKT</sequence>
<organism evidence="5 6">
    <name type="scientific">Mytilus coruscus</name>
    <name type="common">Sea mussel</name>
    <dbReference type="NCBI Taxonomy" id="42192"/>
    <lineage>
        <taxon>Eukaryota</taxon>
        <taxon>Metazoa</taxon>
        <taxon>Spiralia</taxon>
        <taxon>Lophotrochozoa</taxon>
        <taxon>Mollusca</taxon>
        <taxon>Bivalvia</taxon>
        <taxon>Autobranchia</taxon>
        <taxon>Pteriomorphia</taxon>
        <taxon>Mytilida</taxon>
        <taxon>Mytiloidea</taxon>
        <taxon>Mytilidae</taxon>
        <taxon>Mytilinae</taxon>
        <taxon>Mytilus</taxon>
    </lineage>
</organism>
<feature type="repeat" description="ANK" evidence="3">
    <location>
        <begin position="69"/>
        <end position="101"/>
    </location>
</feature>
<gene>
    <name evidence="5" type="ORF">MCOR_1569</name>
</gene>
<dbReference type="InterPro" id="IPR002110">
    <property type="entry name" value="Ankyrin_rpt"/>
</dbReference>
<feature type="repeat" description="ANK" evidence="3">
    <location>
        <begin position="101"/>
        <end position="133"/>
    </location>
</feature>
<name>A0A6J7ZZC7_MYTCO</name>
<dbReference type="Pfam" id="PF13637">
    <property type="entry name" value="Ank_4"/>
    <property type="match status" value="1"/>
</dbReference>
<evidence type="ECO:0000313" key="6">
    <source>
        <dbReference type="Proteomes" id="UP000507470"/>
    </source>
</evidence>
<evidence type="ECO:0000256" key="1">
    <source>
        <dbReference type="ARBA" id="ARBA00022737"/>
    </source>
</evidence>
<dbReference type="PANTHER" id="PTHR24198">
    <property type="entry name" value="ANKYRIN REPEAT AND PROTEIN KINASE DOMAIN-CONTAINING PROTEIN"/>
    <property type="match status" value="1"/>
</dbReference>
<evidence type="ECO:0000256" key="2">
    <source>
        <dbReference type="ARBA" id="ARBA00023043"/>
    </source>
</evidence>
<evidence type="ECO:0000256" key="3">
    <source>
        <dbReference type="PROSITE-ProRule" id="PRU00023"/>
    </source>
</evidence>
<dbReference type="AlphaFoldDB" id="A0A6J7ZZC7"/>
<proteinExistence type="predicted"/>
<dbReference type="PROSITE" id="PS50088">
    <property type="entry name" value="ANK_REPEAT"/>
    <property type="match status" value="4"/>
</dbReference>
<protein>
    <submittedName>
        <fullName evidence="5">Uncharacterized protein</fullName>
    </submittedName>
</protein>
<feature type="repeat" description="ANK" evidence="3">
    <location>
        <begin position="36"/>
        <end position="68"/>
    </location>
</feature>
<dbReference type="OrthoDB" id="6116323at2759"/>
<keyword evidence="4" id="KW-0175">Coiled coil</keyword>
<dbReference type="SUPFAM" id="SSF48403">
    <property type="entry name" value="Ankyrin repeat"/>
    <property type="match status" value="1"/>
</dbReference>
<accession>A0A6J7ZZC7</accession>
<dbReference type="SMART" id="SM00248">
    <property type="entry name" value="ANK"/>
    <property type="match status" value="5"/>
</dbReference>
<keyword evidence="2 3" id="KW-0040">ANK repeat</keyword>
<keyword evidence="1" id="KW-0677">Repeat</keyword>
<dbReference type="Pfam" id="PF12796">
    <property type="entry name" value="Ank_2"/>
    <property type="match status" value="1"/>
</dbReference>